<feature type="transmembrane region" description="Helical" evidence="6">
    <location>
        <begin position="267"/>
        <end position="286"/>
    </location>
</feature>
<feature type="transmembrane region" description="Helical" evidence="6">
    <location>
        <begin position="369"/>
        <end position="389"/>
    </location>
</feature>
<dbReference type="GO" id="GO:0005886">
    <property type="term" value="C:plasma membrane"/>
    <property type="evidence" value="ECO:0007669"/>
    <property type="project" value="UniProtKB-SubCell"/>
</dbReference>
<protein>
    <recommendedName>
        <fullName evidence="9">Polysaccharide biosynthesis protein C-terminal domain-containing protein</fullName>
    </recommendedName>
</protein>
<feature type="transmembrane region" description="Helical" evidence="6">
    <location>
        <begin position="67"/>
        <end position="87"/>
    </location>
</feature>
<feature type="transmembrane region" description="Helical" evidence="6">
    <location>
        <begin position="339"/>
        <end position="362"/>
    </location>
</feature>
<feature type="transmembrane region" description="Helical" evidence="6">
    <location>
        <begin position="96"/>
        <end position="117"/>
    </location>
</feature>
<comment type="caution">
    <text evidence="7">The sequence shown here is derived from an EMBL/GenBank/DDBJ whole genome shotgun (WGS) entry which is preliminary data.</text>
</comment>
<name>A0A368L1J1_9BURK</name>
<dbReference type="InterPro" id="IPR050833">
    <property type="entry name" value="Poly_Biosynth_Transport"/>
</dbReference>
<keyword evidence="5 6" id="KW-0472">Membrane</keyword>
<feature type="transmembrane region" description="Helical" evidence="6">
    <location>
        <begin position="27"/>
        <end position="47"/>
    </location>
</feature>
<organism evidence="7 8">
    <name type="scientific">Parvibium lacunae</name>
    <dbReference type="NCBI Taxonomy" id="1888893"/>
    <lineage>
        <taxon>Bacteria</taxon>
        <taxon>Pseudomonadati</taxon>
        <taxon>Pseudomonadota</taxon>
        <taxon>Betaproteobacteria</taxon>
        <taxon>Burkholderiales</taxon>
        <taxon>Alcaligenaceae</taxon>
        <taxon>Parvibium</taxon>
    </lineage>
</organism>
<evidence type="ECO:0008006" key="9">
    <source>
        <dbReference type="Google" id="ProtNLM"/>
    </source>
</evidence>
<evidence type="ECO:0000256" key="3">
    <source>
        <dbReference type="ARBA" id="ARBA00022692"/>
    </source>
</evidence>
<sequence>MIYKSEGKGPDQNSSSESRISSRGLELLNQLGVAVVSKLIPLASIFIYSRFMNVSDYGVLNLTQSYLWIFVLILSFNLHVSVGRYIYEPGASEGPFLASTILAVGLVFFLGIVVIFFNSARVSSLLDLPLKAIVLMIVGVMGMLAESLLTQLMIRDQRSSLLLIAITIKAIFSFIFCIYFLSVLSTEKYMAILIAESIASLGLCIYTGYFLRRRIVWKMSFSNFIYMARYAVPLIPYMLSLTLLSQFDRVLLNKYYGSEITGYYSLAYNFGALLMMAAGAALNAYTPAFFDALNKNDFEKLKQDSDILFNCCVAAAAFLVIWGPDLAKLILPPKYRAGFYLIPLVALGGLCSVIFQCWIRVLAYEHRTILISGIAIFGAIFGISTNLWLLPKFGYQIAAVVSLATYLMMSLLCVLIVNHVTNLRIGLAREVMWILLLAVLIPLSHGQSNNLGYLLKSLFLFICIWPHRHSIKSLLTRGAS</sequence>
<dbReference type="Pfam" id="PF01943">
    <property type="entry name" value="Polysacc_synt"/>
    <property type="match status" value="1"/>
</dbReference>
<reference evidence="7 8" key="1">
    <citation type="journal article" date="2018" name="Int. J. Syst. Evol. Microbiol.">
        <title>Parvibium lacunae gen. nov., sp. nov., a new member of the family Alcaligenaceae isolated from a freshwater pond.</title>
        <authorList>
            <person name="Chen W.M."/>
            <person name="Xie P.B."/>
            <person name="Hsu M.Y."/>
            <person name="Sheu S.Y."/>
        </authorList>
    </citation>
    <scope>NUCLEOTIDE SEQUENCE [LARGE SCALE GENOMIC DNA]</scope>
    <source>
        <strain evidence="7 8">KMB9</strain>
    </source>
</reference>
<dbReference type="InterPro" id="IPR002797">
    <property type="entry name" value="Polysacc_synth"/>
</dbReference>
<evidence type="ECO:0000256" key="6">
    <source>
        <dbReference type="SAM" id="Phobius"/>
    </source>
</evidence>
<evidence type="ECO:0000313" key="8">
    <source>
        <dbReference type="Proteomes" id="UP000252357"/>
    </source>
</evidence>
<feature type="transmembrane region" description="Helical" evidence="6">
    <location>
        <begin position="307"/>
        <end position="327"/>
    </location>
</feature>
<evidence type="ECO:0000256" key="1">
    <source>
        <dbReference type="ARBA" id="ARBA00004651"/>
    </source>
</evidence>
<feature type="transmembrane region" description="Helical" evidence="6">
    <location>
        <begin position="161"/>
        <end position="183"/>
    </location>
</feature>
<evidence type="ECO:0000256" key="5">
    <source>
        <dbReference type="ARBA" id="ARBA00023136"/>
    </source>
</evidence>
<dbReference type="EMBL" id="QPGB01000003">
    <property type="protein sequence ID" value="RCS57425.1"/>
    <property type="molecule type" value="Genomic_DNA"/>
</dbReference>
<dbReference type="OrthoDB" id="9180265at2"/>
<evidence type="ECO:0000256" key="2">
    <source>
        <dbReference type="ARBA" id="ARBA00022475"/>
    </source>
</evidence>
<keyword evidence="4 6" id="KW-1133">Transmembrane helix</keyword>
<dbReference type="PANTHER" id="PTHR30250:SF11">
    <property type="entry name" value="O-ANTIGEN TRANSPORTER-RELATED"/>
    <property type="match status" value="1"/>
</dbReference>
<proteinExistence type="predicted"/>
<feature type="transmembrane region" description="Helical" evidence="6">
    <location>
        <begin position="223"/>
        <end position="247"/>
    </location>
</feature>
<comment type="subcellular location">
    <subcellularLocation>
        <location evidence="1">Cell membrane</location>
        <topology evidence="1">Multi-pass membrane protein</topology>
    </subcellularLocation>
</comment>
<evidence type="ECO:0000256" key="4">
    <source>
        <dbReference type="ARBA" id="ARBA00022989"/>
    </source>
</evidence>
<gene>
    <name evidence="7" type="ORF">DU000_08150</name>
</gene>
<keyword evidence="8" id="KW-1185">Reference proteome</keyword>
<feature type="transmembrane region" description="Helical" evidence="6">
    <location>
        <begin position="395"/>
        <end position="415"/>
    </location>
</feature>
<keyword evidence="2" id="KW-1003">Cell membrane</keyword>
<dbReference type="AlphaFoldDB" id="A0A368L1J1"/>
<evidence type="ECO:0000313" key="7">
    <source>
        <dbReference type="EMBL" id="RCS57425.1"/>
    </source>
</evidence>
<feature type="transmembrane region" description="Helical" evidence="6">
    <location>
        <begin position="129"/>
        <end position="149"/>
    </location>
</feature>
<feature type="transmembrane region" description="Helical" evidence="6">
    <location>
        <begin position="189"/>
        <end position="211"/>
    </location>
</feature>
<accession>A0A368L1J1</accession>
<dbReference type="Proteomes" id="UP000252357">
    <property type="component" value="Unassembled WGS sequence"/>
</dbReference>
<keyword evidence="3 6" id="KW-0812">Transmembrane</keyword>
<dbReference type="PANTHER" id="PTHR30250">
    <property type="entry name" value="PST FAMILY PREDICTED COLANIC ACID TRANSPORTER"/>
    <property type="match status" value="1"/>
</dbReference>